<reference evidence="9 10" key="1">
    <citation type="journal article" date="2019" name="Environ. Microbiol.">
        <title>Species interactions and distinct microbial communities in high Arctic permafrost affected cryosols are associated with the CH4 and CO2 gas fluxes.</title>
        <authorList>
            <person name="Altshuler I."/>
            <person name="Hamel J."/>
            <person name="Turney S."/>
            <person name="Magnuson E."/>
            <person name="Levesque R."/>
            <person name="Greer C."/>
            <person name="Whyte L.G."/>
        </authorList>
    </citation>
    <scope>NUCLEOTIDE SEQUENCE [LARGE SCALE GENOMIC DNA]</scope>
    <source>
        <strain evidence="9 10">E6.1</strain>
    </source>
</reference>
<dbReference type="PROSITE" id="PS51007">
    <property type="entry name" value="CYTC"/>
    <property type="match status" value="1"/>
</dbReference>
<keyword evidence="4" id="KW-0249">Electron transport</keyword>
<dbReference type="InterPro" id="IPR009056">
    <property type="entry name" value="Cyt_c-like_dom"/>
</dbReference>
<comment type="caution">
    <text evidence="9">The sequence shown here is derived from an EMBL/GenBank/DDBJ whole genome shotgun (WGS) entry which is preliminary data.</text>
</comment>
<evidence type="ECO:0000256" key="6">
    <source>
        <dbReference type="PROSITE-ProRule" id="PRU00433"/>
    </source>
</evidence>
<feature type="domain" description="Cytochrome c" evidence="8">
    <location>
        <begin position="56"/>
        <end position="157"/>
    </location>
</feature>
<gene>
    <name evidence="9" type="ORF">EAH76_17445</name>
</gene>
<name>A0A502FJI9_9SPHN</name>
<organism evidence="9 10">
    <name type="scientific">Sphingomonas glacialis</name>
    <dbReference type="NCBI Taxonomy" id="658225"/>
    <lineage>
        <taxon>Bacteria</taxon>
        <taxon>Pseudomonadati</taxon>
        <taxon>Pseudomonadota</taxon>
        <taxon>Alphaproteobacteria</taxon>
        <taxon>Sphingomonadales</taxon>
        <taxon>Sphingomonadaceae</taxon>
        <taxon>Sphingomonas</taxon>
    </lineage>
</organism>
<keyword evidence="1" id="KW-0813">Transport</keyword>
<dbReference type="InterPro" id="IPR002327">
    <property type="entry name" value="Cyt_c_1A/1B"/>
</dbReference>
<keyword evidence="5 6" id="KW-0408">Iron</keyword>
<dbReference type="GO" id="GO:0046872">
    <property type="term" value="F:metal ion binding"/>
    <property type="evidence" value="ECO:0007669"/>
    <property type="project" value="UniProtKB-KW"/>
</dbReference>
<dbReference type="PANTHER" id="PTHR11961">
    <property type="entry name" value="CYTOCHROME C"/>
    <property type="match status" value="1"/>
</dbReference>
<evidence type="ECO:0000256" key="3">
    <source>
        <dbReference type="ARBA" id="ARBA00022723"/>
    </source>
</evidence>
<evidence type="ECO:0000256" key="7">
    <source>
        <dbReference type="SAM" id="SignalP"/>
    </source>
</evidence>
<protein>
    <submittedName>
        <fullName evidence="9">Cytochrome C</fullName>
    </submittedName>
</protein>
<evidence type="ECO:0000256" key="5">
    <source>
        <dbReference type="ARBA" id="ARBA00023004"/>
    </source>
</evidence>
<feature type="chain" id="PRO_5021367895" evidence="7">
    <location>
        <begin position="29"/>
        <end position="157"/>
    </location>
</feature>
<dbReference type="PROSITE" id="PS51257">
    <property type="entry name" value="PROKAR_LIPOPROTEIN"/>
    <property type="match status" value="1"/>
</dbReference>
<evidence type="ECO:0000313" key="9">
    <source>
        <dbReference type="EMBL" id="TPG49677.1"/>
    </source>
</evidence>
<accession>A0A502FJI9</accession>
<dbReference type="AlphaFoldDB" id="A0A502FJI9"/>
<dbReference type="PRINTS" id="PR00604">
    <property type="entry name" value="CYTCHRMECIAB"/>
</dbReference>
<dbReference type="OrthoDB" id="9805828at2"/>
<evidence type="ECO:0000256" key="4">
    <source>
        <dbReference type="ARBA" id="ARBA00022982"/>
    </source>
</evidence>
<dbReference type="SUPFAM" id="SSF46626">
    <property type="entry name" value="Cytochrome c"/>
    <property type="match status" value="1"/>
</dbReference>
<dbReference type="Pfam" id="PF00034">
    <property type="entry name" value="Cytochrom_C"/>
    <property type="match status" value="1"/>
</dbReference>
<keyword evidence="2 6" id="KW-0349">Heme</keyword>
<evidence type="ECO:0000313" key="10">
    <source>
        <dbReference type="Proteomes" id="UP000319931"/>
    </source>
</evidence>
<proteinExistence type="predicted"/>
<dbReference type="Proteomes" id="UP000319931">
    <property type="component" value="Unassembled WGS sequence"/>
</dbReference>
<keyword evidence="7" id="KW-0732">Signal</keyword>
<evidence type="ECO:0000256" key="2">
    <source>
        <dbReference type="ARBA" id="ARBA00022617"/>
    </source>
</evidence>
<keyword evidence="10" id="KW-1185">Reference proteome</keyword>
<evidence type="ECO:0000259" key="8">
    <source>
        <dbReference type="PROSITE" id="PS51007"/>
    </source>
</evidence>
<sequence>MSGPSRRGCAAGAVRPTLLVCVTALVLAACSPSDDKESRRRAAGPAPSAAALLRVANASAGEKVFGQCFACHSIDASAADRSGPNLFGVMGAAVGQRRPRFPYSGALQAAGGTWTPERMDVWLTNPKAMVPGTAMGFAGLADPLDRADVIAYLQKQH</sequence>
<keyword evidence="3 6" id="KW-0479">Metal-binding</keyword>
<feature type="signal peptide" evidence="7">
    <location>
        <begin position="1"/>
        <end position="28"/>
    </location>
</feature>
<dbReference type="RefSeq" id="WP_140851569.1">
    <property type="nucleotide sequence ID" value="NZ_RCZC01000006.1"/>
</dbReference>
<evidence type="ECO:0000256" key="1">
    <source>
        <dbReference type="ARBA" id="ARBA00022448"/>
    </source>
</evidence>
<dbReference type="InterPro" id="IPR036909">
    <property type="entry name" value="Cyt_c-like_dom_sf"/>
</dbReference>
<dbReference type="EMBL" id="RCZC01000006">
    <property type="protein sequence ID" value="TPG49677.1"/>
    <property type="molecule type" value="Genomic_DNA"/>
</dbReference>
<dbReference type="GO" id="GO:0009055">
    <property type="term" value="F:electron transfer activity"/>
    <property type="evidence" value="ECO:0007669"/>
    <property type="project" value="InterPro"/>
</dbReference>
<dbReference type="GO" id="GO:0020037">
    <property type="term" value="F:heme binding"/>
    <property type="evidence" value="ECO:0007669"/>
    <property type="project" value="InterPro"/>
</dbReference>
<dbReference type="Gene3D" id="1.10.760.10">
    <property type="entry name" value="Cytochrome c-like domain"/>
    <property type="match status" value="1"/>
</dbReference>